<sequence length="175" mass="17588">MKKNTKGAIAVGAAALLLAGGAGTMAAWSDEASLGGGSVESGQLRITETAAGSWTWADGTPFSPTDDRIVPGDSVQYTAEYTLVVEGDNLVASLTPDLGGVTGDLAPYLTVDATSDTTGITLDNITEANNGDTVSVTTTITFNPETSGTDGMETEASLEGSTITLQQTAPAPGTP</sequence>
<reference evidence="3" key="2">
    <citation type="journal article" date="2021" name="PeerJ">
        <title>Extensive microbial diversity within the chicken gut microbiome revealed by metagenomics and culture.</title>
        <authorList>
            <person name="Gilroy R."/>
            <person name="Ravi A."/>
            <person name="Getino M."/>
            <person name="Pursley I."/>
            <person name="Horton D.L."/>
            <person name="Alikhan N.F."/>
            <person name="Baker D."/>
            <person name="Gharbi K."/>
            <person name="Hall N."/>
            <person name="Watson M."/>
            <person name="Adriaenssens E.M."/>
            <person name="Foster-Nyarko E."/>
            <person name="Jarju S."/>
            <person name="Secka A."/>
            <person name="Antonio M."/>
            <person name="Oren A."/>
            <person name="Chaudhuri R.R."/>
            <person name="La Ragione R."/>
            <person name="Hildebrand F."/>
            <person name="Pallen M.J."/>
        </authorList>
    </citation>
    <scope>NUCLEOTIDE SEQUENCE</scope>
    <source>
        <strain evidence="3">ChiGjej1B1-24693</strain>
    </source>
</reference>
<evidence type="ECO:0000313" key="3">
    <source>
        <dbReference type="EMBL" id="HIT75362.1"/>
    </source>
</evidence>
<feature type="signal peptide" evidence="2">
    <location>
        <begin position="1"/>
        <end position="26"/>
    </location>
</feature>
<reference evidence="3" key="1">
    <citation type="submission" date="2020-10" db="EMBL/GenBank/DDBJ databases">
        <authorList>
            <person name="Gilroy R."/>
        </authorList>
    </citation>
    <scope>NUCLEOTIDE SEQUENCE</scope>
    <source>
        <strain evidence="3">ChiGjej1B1-24693</strain>
    </source>
</reference>
<feature type="compositionally biased region" description="Polar residues" evidence="1">
    <location>
        <begin position="159"/>
        <end position="169"/>
    </location>
</feature>
<dbReference type="AlphaFoldDB" id="A0A9D1KN30"/>
<comment type="caution">
    <text evidence="3">The sequence shown here is derived from an EMBL/GenBank/DDBJ whole genome shotgun (WGS) entry which is preliminary data.</text>
</comment>
<proteinExistence type="predicted"/>
<dbReference type="NCBIfam" id="TIGR04089">
    <property type="entry name" value="exp_by_SipW_III"/>
    <property type="match status" value="1"/>
</dbReference>
<gene>
    <name evidence="3" type="ORF">IAA98_07250</name>
</gene>
<protein>
    <submittedName>
        <fullName evidence="3">Alternate-type signal peptide domain-containing protein</fullName>
    </submittedName>
</protein>
<feature type="region of interest" description="Disordered" evidence="1">
    <location>
        <begin position="144"/>
        <end position="175"/>
    </location>
</feature>
<dbReference type="EMBL" id="DVLP01000220">
    <property type="protein sequence ID" value="HIT75362.1"/>
    <property type="molecule type" value="Genomic_DNA"/>
</dbReference>
<keyword evidence="2" id="KW-0732">Signal</keyword>
<dbReference type="InterPro" id="IPR024006">
    <property type="entry name" value="Alt_signal_exp_actinobact"/>
</dbReference>
<dbReference type="Proteomes" id="UP000886842">
    <property type="component" value="Unassembled WGS sequence"/>
</dbReference>
<evidence type="ECO:0000313" key="4">
    <source>
        <dbReference type="Proteomes" id="UP000886842"/>
    </source>
</evidence>
<evidence type="ECO:0000256" key="2">
    <source>
        <dbReference type="SAM" id="SignalP"/>
    </source>
</evidence>
<organism evidence="3 4">
    <name type="scientific">Candidatus Avipropionibacterium avicola</name>
    <dbReference type="NCBI Taxonomy" id="2840701"/>
    <lineage>
        <taxon>Bacteria</taxon>
        <taxon>Bacillati</taxon>
        <taxon>Actinomycetota</taxon>
        <taxon>Actinomycetes</taxon>
        <taxon>Propionibacteriales</taxon>
        <taxon>Propionibacteriaceae</taxon>
        <taxon>Propionibacteriaceae incertae sedis</taxon>
        <taxon>Candidatus Avipropionibacterium</taxon>
    </lineage>
</organism>
<accession>A0A9D1KN30</accession>
<dbReference type="InterPro" id="IPR023833">
    <property type="entry name" value="Signal_pept_SipW-depend-type"/>
</dbReference>
<name>A0A9D1KN30_9ACTN</name>
<evidence type="ECO:0000256" key="1">
    <source>
        <dbReference type="SAM" id="MobiDB-lite"/>
    </source>
</evidence>
<dbReference type="NCBIfam" id="TIGR04088">
    <property type="entry name" value="cognate_SipW"/>
    <property type="match status" value="1"/>
</dbReference>
<feature type="chain" id="PRO_5039608685" evidence="2">
    <location>
        <begin position="27"/>
        <end position="175"/>
    </location>
</feature>